<sequence>MNHTVAEEDLKVISGLLEEWRKTGRLGGLEYDLLLDKIKSLYETVRFGGGQHDESTPCREAASVGSREPEPSVSAGVFPLESTEAHTAAYQRPGGTTVRALYDDGEGMAHIETVHRYFVTEPVAAENLQGAAEGTDDRAEALPTVPREADTPDCGSNLSDTRRPVLGEVMGTGVRTFADTLNAPVADVASVLGHEKAGSLRRMIGLNDRYMFIRDLFGGDADAYEEALSRLDGFTSIEDAMLFIHDRYGWNSSSEAALLLSDMLARKLL</sequence>
<name>A0ABR4YIQ8_9BACT</name>
<dbReference type="EMBL" id="JRGF01000006">
    <property type="protein sequence ID" value="KHE42149.1"/>
    <property type="molecule type" value="Genomic_DNA"/>
</dbReference>
<organism evidence="2 3">
    <name type="scientific">Alistipes inops</name>
    <dbReference type="NCBI Taxonomy" id="1501391"/>
    <lineage>
        <taxon>Bacteria</taxon>
        <taxon>Pseudomonadati</taxon>
        <taxon>Bacteroidota</taxon>
        <taxon>Bacteroidia</taxon>
        <taxon>Bacteroidales</taxon>
        <taxon>Rikenellaceae</taxon>
        <taxon>Alistipes</taxon>
    </lineage>
</organism>
<dbReference type="Proteomes" id="UP000030889">
    <property type="component" value="Unassembled WGS sequence"/>
</dbReference>
<feature type="region of interest" description="Disordered" evidence="1">
    <location>
        <begin position="131"/>
        <end position="160"/>
    </location>
</feature>
<protein>
    <submittedName>
        <fullName evidence="2">Uncharacterized protein</fullName>
    </submittedName>
</protein>
<feature type="region of interest" description="Disordered" evidence="1">
    <location>
        <begin position="49"/>
        <end position="73"/>
    </location>
</feature>
<gene>
    <name evidence="2" type="ORF">LG35_06260</name>
</gene>
<reference evidence="2 3" key="1">
    <citation type="submission" date="2014-09" db="EMBL/GenBank/DDBJ databases">
        <title>Alistipes sp. 627, sp. nov., a novel member of the family Rikenellaceae isolated from human faeces.</title>
        <authorList>
            <person name="Shkoporov A.N."/>
            <person name="Chaplin A.V."/>
            <person name="Motuzova O.V."/>
            <person name="Kafarskaia L.I."/>
            <person name="Khokhlova E.V."/>
            <person name="Efimov B.A."/>
        </authorList>
    </citation>
    <scope>NUCLEOTIDE SEQUENCE [LARGE SCALE GENOMIC DNA]</scope>
    <source>
        <strain evidence="2 3">627</strain>
    </source>
</reference>
<dbReference type="RefSeq" id="WP_035473241.1">
    <property type="nucleotide sequence ID" value="NZ_JRGF01000006.1"/>
</dbReference>
<evidence type="ECO:0000256" key="1">
    <source>
        <dbReference type="SAM" id="MobiDB-lite"/>
    </source>
</evidence>
<proteinExistence type="predicted"/>
<evidence type="ECO:0000313" key="2">
    <source>
        <dbReference type="EMBL" id="KHE42149.1"/>
    </source>
</evidence>
<comment type="caution">
    <text evidence="2">The sequence shown here is derived from an EMBL/GenBank/DDBJ whole genome shotgun (WGS) entry which is preliminary data.</text>
</comment>
<evidence type="ECO:0000313" key="3">
    <source>
        <dbReference type="Proteomes" id="UP000030889"/>
    </source>
</evidence>
<keyword evidence="3" id="KW-1185">Reference proteome</keyword>
<accession>A0ABR4YIQ8</accession>